<dbReference type="Proteomes" id="UP000654075">
    <property type="component" value="Unassembled WGS sequence"/>
</dbReference>
<protein>
    <submittedName>
        <fullName evidence="2">Uncharacterized protein</fullName>
    </submittedName>
</protein>
<accession>A0A813FNV3</accession>
<dbReference type="AlphaFoldDB" id="A0A813FNV3"/>
<feature type="region of interest" description="Disordered" evidence="1">
    <location>
        <begin position="222"/>
        <end position="263"/>
    </location>
</feature>
<evidence type="ECO:0000313" key="3">
    <source>
        <dbReference type="Proteomes" id="UP000654075"/>
    </source>
</evidence>
<feature type="non-terminal residue" evidence="2">
    <location>
        <position position="1"/>
    </location>
</feature>
<evidence type="ECO:0000313" key="2">
    <source>
        <dbReference type="EMBL" id="CAE8614177.1"/>
    </source>
</evidence>
<reference evidence="2" key="1">
    <citation type="submission" date="2021-02" db="EMBL/GenBank/DDBJ databases">
        <authorList>
            <person name="Dougan E. K."/>
            <person name="Rhodes N."/>
            <person name="Thang M."/>
            <person name="Chan C."/>
        </authorList>
    </citation>
    <scope>NUCLEOTIDE SEQUENCE</scope>
</reference>
<feature type="compositionally biased region" description="Basic and acidic residues" evidence="1">
    <location>
        <begin position="237"/>
        <end position="257"/>
    </location>
</feature>
<name>A0A813FNV3_POLGL</name>
<proteinExistence type="predicted"/>
<sequence>VVMLAAVGREALDRLQVLETNLLLALIRLFVVDLSCLQPPALLEGACQGMARAVFAEAARRLDALRPREMQVLAKLCAEALGLPETAEDMSASDLRSCCFALATTGVVTLARFDSLDELLEDESDLTWCPDPITPVTPQQHFHDPGAAGGFDPGFGPNQAYAPPYSPAWAGGDGGYPQARPLVMMNTLSQAWAMPCTQQSPGCSSSMAQPYPVNFRMPHHQEQLPSHPGQHHMQYPHHGDPHGVNHGQERSIGEKFSESSPSGLLPTANRLACSVKNTFLHVDCEEDEKEDEEGVPWMSEETLGPPLQFLPKDIELSELQAFRQDYMKFRAGKASGARGEIGDIPEVSCIPSTLDALGLSESREGQMRQLLELGSPIWPEAPGMR</sequence>
<keyword evidence="3" id="KW-1185">Reference proteome</keyword>
<gene>
    <name evidence="2" type="ORF">PGLA1383_LOCUS31910</name>
</gene>
<dbReference type="OrthoDB" id="432309at2759"/>
<dbReference type="EMBL" id="CAJNNV010025375">
    <property type="protein sequence ID" value="CAE8614177.1"/>
    <property type="molecule type" value="Genomic_DNA"/>
</dbReference>
<organism evidence="2 3">
    <name type="scientific">Polarella glacialis</name>
    <name type="common">Dinoflagellate</name>
    <dbReference type="NCBI Taxonomy" id="89957"/>
    <lineage>
        <taxon>Eukaryota</taxon>
        <taxon>Sar</taxon>
        <taxon>Alveolata</taxon>
        <taxon>Dinophyceae</taxon>
        <taxon>Suessiales</taxon>
        <taxon>Suessiaceae</taxon>
        <taxon>Polarella</taxon>
    </lineage>
</organism>
<evidence type="ECO:0000256" key="1">
    <source>
        <dbReference type="SAM" id="MobiDB-lite"/>
    </source>
</evidence>
<comment type="caution">
    <text evidence="2">The sequence shown here is derived from an EMBL/GenBank/DDBJ whole genome shotgun (WGS) entry which is preliminary data.</text>
</comment>